<name>A0AAI9VDH4_9PEZI</name>
<dbReference type="AlphaFoldDB" id="A0AAI9VDH4"/>
<dbReference type="PANTHER" id="PTHR43248:SF25">
    <property type="entry name" value="AB HYDROLASE-1 DOMAIN-CONTAINING PROTEIN-RELATED"/>
    <property type="match status" value="1"/>
</dbReference>
<dbReference type="InterPro" id="IPR029058">
    <property type="entry name" value="AB_hydrolase_fold"/>
</dbReference>
<reference evidence="5" key="1">
    <citation type="submission" date="2016-11" db="EMBL/GenBank/DDBJ databases">
        <title>The genome sequence of Colletotrichum cuscutae.</title>
        <authorList>
            <person name="Baroncelli R."/>
        </authorList>
    </citation>
    <scope>NUCLEOTIDE SEQUENCE</scope>
    <source>
        <strain evidence="5">IMI 304802</strain>
    </source>
</reference>
<dbReference type="Pfam" id="PF00561">
    <property type="entry name" value="Abhydrolase_1"/>
    <property type="match status" value="1"/>
</dbReference>
<gene>
    <name evidence="5" type="ORF">CCUS01_03947</name>
</gene>
<evidence type="ECO:0008006" key="7">
    <source>
        <dbReference type="Google" id="ProtNLM"/>
    </source>
</evidence>
<evidence type="ECO:0000259" key="4">
    <source>
        <dbReference type="Pfam" id="PF08386"/>
    </source>
</evidence>
<dbReference type="Proteomes" id="UP001239213">
    <property type="component" value="Unassembled WGS sequence"/>
</dbReference>
<dbReference type="InterPro" id="IPR013595">
    <property type="entry name" value="Pept_S33_TAP-like_C"/>
</dbReference>
<proteinExistence type="inferred from homology"/>
<evidence type="ECO:0000313" key="6">
    <source>
        <dbReference type="Proteomes" id="UP001239213"/>
    </source>
</evidence>
<dbReference type="Pfam" id="PF08386">
    <property type="entry name" value="Abhydrolase_4"/>
    <property type="match status" value="1"/>
</dbReference>
<evidence type="ECO:0000259" key="3">
    <source>
        <dbReference type="Pfam" id="PF00561"/>
    </source>
</evidence>
<dbReference type="Gene3D" id="3.40.50.1820">
    <property type="entry name" value="alpha/beta hydrolase"/>
    <property type="match status" value="1"/>
</dbReference>
<accession>A0AAI9VDH4</accession>
<dbReference type="SUPFAM" id="SSF53474">
    <property type="entry name" value="alpha/beta-Hydrolases"/>
    <property type="match status" value="1"/>
</dbReference>
<dbReference type="InterPro" id="IPR051601">
    <property type="entry name" value="Serine_prot/Carboxylest_S33"/>
</dbReference>
<feature type="domain" description="AB hydrolase-1" evidence="3">
    <location>
        <begin position="173"/>
        <end position="336"/>
    </location>
</feature>
<keyword evidence="6" id="KW-1185">Reference proteome</keyword>
<dbReference type="PANTHER" id="PTHR43248">
    <property type="entry name" value="2-SUCCINYL-6-HYDROXY-2,4-CYCLOHEXADIENE-1-CARBOXYLATE SYNTHASE"/>
    <property type="match status" value="1"/>
</dbReference>
<protein>
    <recommendedName>
        <fullName evidence="7">AB hydrolase-1 domain-containing protein</fullName>
    </recommendedName>
</protein>
<evidence type="ECO:0000313" key="5">
    <source>
        <dbReference type="EMBL" id="KAK1484235.1"/>
    </source>
</evidence>
<dbReference type="EMBL" id="MPDP01000079">
    <property type="protein sequence ID" value="KAK1484235.1"/>
    <property type="molecule type" value="Genomic_DNA"/>
</dbReference>
<feature type="domain" description="Peptidase S33 tripeptidyl aminopeptidase-like C-terminal" evidence="4">
    <location>
        <begin position="521"/>
        <end position="614"/>
    </location>
</feature>
<evidence type="ECO:0000256" key="1">
    <source>
        <dbReference type="ARBA" id="ARBA00010088"/>
    </source>
</evidence>
<keyword evidence="2" id="KW-0378">Hydrolase</keyword>
<evidence type="ECO:0000256" key="2">
    <source>
        <dbReference type="ARBA" id="ARBA00022801"/>
    </source>
</evidence>
<comment type="similarity">
    <text evidence="1">Belongs to the peptidase S33 family.</text>
</comment>
<comment type="caution">
    <text evidence="5">The sequence shown here is derived from an EMBL/GenBank/DDBJ whole genome shotgun (WGS) entry which is preliminary data.</text>
</comment>
<dbReference type="InterPro" id="IPR000073">
    <property type="entry name" value="AB_hydrolase_1"/>
</dbReference>
<sequence>MAPLIPPKPLAIQGGNPPDVIGDRRFDSTQMGPPAPSFWIRPAGQPFLGLSKIPSGFPGPKEALRSGSKCRTAVTAALSVLAVTALIRGNFFPSPWFLARSGSTSKQSADSEWTWSSIKPSRTLEWHSCFENGEYDCARLDVPMDWQEPSDDHRVVLAITRIRATDKLDYRGPVIFNPGVPGGSGVWSLKNHGKMLQEIIGVNHDLISFDPRGVGASIPRIQCWSTPQQRQNWGLQDPGVLDSHESIVGELFARATAYSQACESAMKASGILEHSSTTPTARDMLEIVYQTGYSKLKYWGFSYGTILGGVFAAMYPDKVERLVSDGNVDYREWFNSEHVNFIRDTDKVLFAFYEFCYQAGPEKCAFHGPTSEAIMGRFVDLLNALKRHPVIVPADPEEGPEVPMLVTYSKVMRLLSTTLYQPLEQFENFAKIIAALEKKDGRPYYRRYNPSEPAPAPACAPQPVSPFEPPPGIVEGTGDAFPVIMCADHPTVSNMTLEEIQRETDGILELSPGTGATEVPYQMTCNQRTTRPRWRFSGPFEGKTSHPILFIANQADNITPLVSARNNSAGFPGSRLLIQNSFGHTTLAAPSECTRGHIRAYFQNGTLPEPDTKCEGDSHPFGPFAEAGVRFYQPSLFM</sequence>
<dbReference type="GO" id="GO:0016787">
    <property type="term" value="F:hydrolase activity"/>
    <property type="evidence" value="ECO:0007669"/>
    <property type="project" value="UniProtKB-KW"/>
</dbReference>
<organism evidence="5 6">
    <name type="scientific">Colletotrichum cuscutae</name>
    <dbReference type="NCBI Taxonomy" id="1209917"/>
    <lineage>
        <taxon>Eukaryota</taxon>
        <taxon>Fungi</taxon>
        <taxon>Dikarya</taxon>
        <taxon>Ascomycota</taxon>
        <taxon>Pezizomycotina</taxon>
        <taxon>Sordariomycetes</taxon>
        <taxon>Hypocreomycetidae</taxon>
        <taxon>Glomerellales</taxon>
        <taxon>Glomerellaceae</taxon>
        <taxon>Colletotrichum</taxon>
        <taxon>Colletotrichum acutatum species complex</taxon>
    </lineage>
</organism>